<dbReference type="HOGENOM" id="CLU_040972_0_0_6"/>
<dbReference type="RefSeq" id="WP_045112270.1">
    <property type="nucleotide sequence ID" value="NZ_CAWRBC010000156.1"/>
</dbReference>
<dbReference type="PROSITE" id="PS50404">
    <property type="entry name" value="GST_NTER"/>
    <property type="match status" value="1"/>
</dbReference>
<reference evidence="1 2" key="1">
    <citation type="submission" date="2016-11" db="EMBL/GenBank/DDBJ databases">
        <authorList>
            <person name="Jaros S."/>
            <person name="Januszkiewicz K."/>
            <person name="Wedrychowicz H."/>
        </authorList>
    </citation>
    <scope>NUCLEOTIDE SEQUENCE [LARGE SCALE GENOMIC DNA]</scope>
    <source>
        <strain evidence="1">NVI 5450</strain>
    </source>
</reference>
<dbReference type="InterPro" id="IPR040079">
    <property type="entry name" value="Glutathione_S-Trfase"/>
</dbReference>
<dbReference type="InterPro" id="IPR004045">
    <property type="entry name" value="Glutathione_S-Trfase_N"/>
</dbReference>
<dbReference type="STRING" id="80854.MVIS_4358"/>
<dbReference type="SFLD" id="SFLDG01181">
    <property type="entry name" value="SUF2"/>
    <property type="match status" value="1"/>
</dbReference>
<dbReference type="PANTHER" id="PTHR45288:SF2">
    <property type="entry name" value="THIOREDOXIN FAMILY PROTEIN"/>
    <property type="match status" value="1"/>
</dbReference>
<dbReference type="EMBL" id="FPLD01000069">
    <property type="protein sequence ID" value="SGZ03810.1"/>
    <property type="molecule type" value="Genomic_DNA"/>
</dbReference>
<evidence type="ECO:0000313" key="2">
    <source>
        <dbReference type="Proteomes" id="UP000183794"/>
    </source>
</evidence>
<proteinExistence type="predicted"/>
<name>A0A090IHR9_9GAMM</name>
<dbReference type="AlphaFoldDB" id="A0A090IHR9"/>
<dbReference type="Proteomes" id="UP000183794">
    <property type="component" value="Unassembled WGS sequence"/>
</dbReference>
<dbReference type="KEGG" id="mvs:MVIS_4358"/>
<gene>
    <name evidence="1" type="ORF">NVI5450_2704</name>
</gene>
<evidence type="ECO:0000313" key="1">
    <source>
        <dbReference type="EMBL" id="SGZ03810.1"/>
    </source>
</evidence>
<dbReference type="PATRIC" id="fig|80854.5.peg.4618"/>
<dbReference type="SUPFAM" id="SSF52833">
    <property type="entry name" value="Thioredoxin-like"/>
    <property type="match status" value="2"/>
</dbReference>
<dbReference type="InterPro" id="IPR036249">
    <property type="entry name" value="Thioredoxin-like_sf"/>
</dbReference>
<dbReference type="SFLD" id="SFLDG01202">
    <property type="entry name" value="SUF2.2"/>
    <property type="match status" value="1"/>
</dbReference>
<dbReference type="Gene3D" id="3.40.30.10">
    <property type="entry name" value="Glutaredoxin"/>
    <property type="match status" value="2"/>
</dbReference>
<dbReference type="OrthoDB" id="9793736at2"/>
<accession>A0A090IHR9</accession>
<dbReference type="SFLD" id="SFLDS00019">
    <property type="entry name" value="Glutathione_Transferase_(cytos"/>
    <property type="match status" value="1"/>
</dbReference>
<organism evidence="1 2">
    <name type="scientific">Moritella viscosa</name>
    <dbReference type="NCBI Taxonomy" id="80854"/>
    <lineage>
        <taxon>Bacteria</taxon>
        <taxon>Pseudomonadati</taxon>
        <taxon>Pseudomonadota</taxon>
        <taxon>Gammaproteobacteria</taxon>
        <taxon>Alteromonadales</taxon>
        <taxon>Moritellaceae</taxon>
        <taxon>Moritella</taxon>
    </lineage>
</organism>
<dbReference type="PANTHER" id="PTHR45288">
    <property type="entry name" value="THIOREDOXIN FAMILY PROTEIN"/>
    <property type="match status" value="1"/>
</dbReference>
<protein>
    <submittedName>
        <fullName evidence="1">Uncharacterized protein</fullName>
    </submittedName>
</protein>
<sequence>MFDLLTSTLASQTRLWAGTKAAKTTINEQDPLIMYDNEADPLCRLVREAISELNLDVLIIPCPKGGERHRQELQEMYSTDKIPFLIDKNTQIILNSASEIISYLYKHYANSSAPIRLRANIFNYASSTSASLIRCNAGKTKKPALKPTDPLVLYSFESSPYSRPVRETLCELELPYLLVNLGKQQFGELGPATRRLSPGEYSPLPETKRSVFFAEHGTVQVPFLKDPNTNIDMFESKAIVKYLITTYAIK</sequence>
<dbReference type="Pfam" id="PF13417">
    <property type="entry name" value="GST_N_3"/>
    <property type="match status" value="2"/>
</dbReference>